<name>A0AAV7V2C1_PLEWA</name>
<evidence type="ECO:0000313" key="1">
    <source>
        <dbReference type="EMBL" id="KAJ1194349.1"/>
    </source>
</evidence>
<sequence length="140" mass="15615">MVKDKGFKVLQASKTINYAQLVQTEKEGDQGSKALDQGTEDPFPSLKDLMVAIQGSKTEVIPKLMQQQWRSICSEQSYPKLSSRVNTAEQEMVALQVEVDHLRATVVDLQKLINGWMSMLKPQKVVPLCGFFRESGGSVN</sequence>
<dbReference type="Proteomes" id="UP001066276">
    <property type="component" value="Chromosome 2_2"/>
</dbReference>
<dbReference type="EMBL" id="JANPWB010000004">
    <property type="protein sequence ID" value="KAJ1194349.1"/>
    <property type="molecule type" value="Genomic_DNA"/>
</dbReference>
<gene>
    <name evidence="1" type="ORF">NDU88_003638</name>
</gene>
<comment type="caution">
    <text evidence="1">The sequence shown here is derived from an EMBL/GenBank/DDBJ whole genome shotgun (WGS) entry which is preliminary data.</text>
</comment>
<accession>A0AAV7V2C1</accession>
<dbReference type="AlphaFoldDB" id="A0AAV7V2C1"/>
<organism evidence="1 2">
    <name type="scientific">Pleurodeles waltl</name>
    <name type="common">Iberian ribbed newt</name>
    <dbReference type="NCBI Taxonomy" id="8319"/>
    <lineage>
        <taxon>Eukaryota</taxon>
        <taxon>Metazoa</taxon>
        <taxon>Chordata</taxon>
        <taxon>Craniata</taxon>
        <taxon>Vertebrata</taxon>
        <taxon>Euteleostomi</taxon>
        <taxon>Amphibia</taxon>
        <taxon>Batrachia</taxon>
        <taxon>Caudata</taxon>
        <taxon>Salamandroidea</taxon>
        <taxon>Salamandridae</taxon>
        <taxon>Pleurodelinae</taxon>
        <taxon>Pleurodeles</taxon>
    </lineage>
</organism>
<keyword evidence="2" id="KW-1185">Reference proteome</keyword>
<evidence type="ECO:0000313" key="2">
    <source>
        <dbReference type="Proteomes" id="UP001066276"/>
    </source>
</evidence>
<reference evidence="1" key="1">
    <citation type="journal article" date="2022" name="bioRxiv">
        <title>Sequencing and chromosome-scale assembly of the giantPleurodeles waltlgenome.</title>
        <authorList>
            <person name="Brown T."/>
            <person name="Elewa A."/>
            <person name="Iarovenko S."/>
            <person name="Subramanian E."/>
            <person name="Araus A.J."/>
            <person name="Petzold A."/>
            <person name="Susuki M."/>
            <person name="Suzuki K.-i.T."/>
            <person name="Hayashi T."/>
            <person name="Toyoda A."/>
            <person name="Oliveira C."/>
            <person name="Osipova E."/>
            <person name="Leigh N.D."/>
            <person name="Simon A."/>
            <person name="Yun M.H."/>
        </authorList>
    </citation>
    <scope>NUCLEOTIDE SEQUENCE</scope>
    <source>
        <strain evidence="1">20211129_DDA</strain>
        <tissue evidence="1">Liver</tissue>
    </source>
</reference>
<protein>
    <submittedName>
        <fullName evidence="1">Uncharacterized protein</fullName>
    </submittedName>
</protein>
<proteinExistence type="predicted"/>